<dbReference type="EMBL" id="WBJX01000001">
    <property type="protein sequence ID" value="KAB1639183.1"/>
    <property type="molecule type" value="Genomic_DNA"/>
</dbReference>
<evidence type="ECO:0000256" key="2">
    <source>
        <dbReference type="ARBA" id="ARBA00022679"/>
    </source>
</evidence>
<sequence length="388" mass="40945">MNSTVSHHLRIGFLTPWDTSNANAWSGVLGPMMLALAQRATLIPLSTADVQTALPDRVLARLLGSISSKKYLWDQAIATSRARGRNASSVVGAADLDVILAVAASQDVAFLNTRGIPIVQVGDATFKAIRDYYPMFTNLHPLSVVQQEAVAKRATRATDRFAMATQWSIDSLVADYGVSSGSCVLAPFGPALEPSQPPTAALGEAGVLRALLVTSDWARKGGDLAVRVIEHVRRQHPGVTLTVVGNTPDGLPDWVENLGRLPRQELAEQYERADVLLELATANAGGVTLTDAAAFGLPAIATDTGGVSSIVESGTSGLLFPAGADTFTAAVAAVETMLDRDVRSRYARGARAQHEATLNWEAWADAVTALCVEAVSSAPHRGEMGTRA</sequence>
<evidence type="ECO:0000313" key="4">
    <source>
        <dbReference type="EMBL" id="KAB1639183.1"/>
    </source>
</evidence>
<organism evidence="4 5">
    <name type="scientific">Pseudoclavibacter terrae</name>
    <dbReference type="NCBI Taxonomy" id="1530195"/>
    <lineage>
        <taxon>Bacteria</taxon>
        <taxon>Bacillati</taxon>
        <taxon>Actinomycetota</taxon>
        <taxon>Actinomycetes</taxon>
        <taxon>Micrococcales</taxon>
        <taxon>Microbacteriaceae</taxon>
        <taxon>Pseudoclavibacter</taxon>
    </lineage>
</organism>
<proteinExistence type="predicted"/>
<comment type="caution">
    <text evidence="4">The sequence shown here is derived from an EMBL/GenBank/DDBJ whole genome shotgun (WGS) entry which is preliminary data.</text>
</comment>
<dbReference type="AlphaFoldDB" id="A0A7J5B4Y4"/>
<dbReference type="Proteomes" id="UP000490386">
    <property type="component" value="Unassembled WGS sequence"/>
</dbReference>
<dbReference type="CDD" id="cd03801">
    <property type="entry name" value="GT4_PimA-like"/>
    <property type="match status" value="1"/>
</dbReference>
<dbReference type="PANTHER" id="PTHR45947">
    <property type="entry name" value="SULFOQUINOVOSYL TRANSFERASE SQD2"/>
    <property type="match status" value="1"/>
</dbReference>
<dbReference type="InterPro" id="IPR001296">
    <property type="entry name" value="Glyco_trans_1"/>
</dbReference>
<dbReference type="InterPro" id="IPR050194">
    <property type="entry name" value="Glycosyltransferase_grp1"/>
</dbReference>
<accession>A0A7J5B4Y4</accession>
<evidence type="ECO:0000313" key="5">
    <source>
        <dbReference type="Proteomes" id="UP000490386"/>
    </source>
</evidence>
<reference evidence="4 5" key="1">
    <citation type="submission" date="2019-09" db="EMBL/GenBank/DDBJ databases">
        <title>Phylogeny of genus Pseudoclavibacter and closely related genus.</title>
        <authorList>
            <person name="Li Y."/>
        </authorList>
    </citation>
    <scope>NUCLEOTIDE SEQUENCE [LARGE SCALE GENOMIC DNA]</scope>
    <source>
        <strain evidence="4 5">THG-MD12</strain>
    </source>
</reference>
<dbReference type="PANTHER" id="PTHR45947:SF3">
    <property type="entry name" value="SULFOQUINOVOSYL TRANSFERASE SQD2"/>
    <property type="match status" value="1"/>
</dbReference>
<feature type="domain" description="Glycosyl transferase family 1" evidence="3">
    <location>
        <begin position="219"/>
        <end position="350"/>
    </location>
</feature>
<dbReference type="OrthoDB" id="9810929at2"/>
<keyword evidence="2 4" id="KW-0808">Transferase</keyword>
<dbReference type="Gene3D" id="3.40.50.2000">
    <property type="entry name" value="Glycogen Phosphorylase B"/>
    <property type="match status" value="2"/>
</dbReference>
<dbReference type="SUPFAM" id="SSF53756">
    <property type="entry name" value="UDP-Glycosyltransferase/glycogen phosphorylase"/>
    <property type="match status" value="1"/>
</dbReference>
<gene>
    <name evidence="4" type="ORF">F8O03_02245</name>
</gene>
<dbReference type="GO" id="GO:0016757">
    <property type="term" value="F:glycosyltransferase activity"/>
    <property type="evidence" value="ECO:0007669"/>
    <property type="project" value="InterPro"/>
</dbReference>
<name>A0A7J5B4Y4_9MICO</name>
<evidence type="ECO:0000259" key="3">
    <source>
        <dbReference type="Pfam" id="PF00534"/>
    </source>
</evidence>
<dbReference type="Pfam" id="PF00534">
    <property type="entry name" value="Glycos_transf_1"/>
    <property type="match status" value="1"/>
</dbReference>
<protein>
    <recommendedName>
        <fullName evidence="1">D-inositol 3-phosphate glycosyltransferase</fullName>
    </recommendedName>
</protein>
<keyword evidence="5" id="KW-1185">Reference proteome</keyword>
<evidence type="ECO:0000256" key="1">
    <source>
        <dbReference type="ARBA" id="ARBA00021292"/>
    </source>
</evidence>